<feature type="region of interest" description="Disordered" evidence="1">
    <location>
        <begin position="157"/>
        <end position="294"/>
    </location>
</feature>
<feature type="compositionally biased region" description="Polar residues" evidence="1">
    <location>
        <begin position="956"/>
        <end position="966"/>
    </location>
</feature>
<reference evidence="2 3" key="1">
    <citation type="submission" date="2024-09" db="EMBL/GenBank/DDBJ databases">
        <title>Genome sequencing and assembly of Phytophthora oleae, isolate VK10A, causative agent of rot of olive drupes.</title>
        <authorList>
            <person name="Conti Taguali S."/>
            <person name="Riolo M."/>
            <person name="La Spada F."/>
            <person name="Cacciola S.O."/>
            <person name="Dionisio G."/>
        </authorList>
    </citation>
    <scope>NUCLEOTIDE SEQUENCE [LARGE SCALE GENOMIC DNA]</scope>
    <source>
        <strain evidence="2 3">VK10A</strain>
    </source>
</reference>
<feature type="compositionally biased region" description="Basic and acidic residues" evidence="1">
    <location>
        <begin position="1162"/>
        <end position="1171"/>
    </location>
</feature>
<feature type="compositionally biased region" description="Basic and acidic residues" evidence="1">
    <location>
        <begin position="447"/>
        <end position="461"/>
    </location>
</feature>
<accession>A0ABD3FUI2</accession>
<protein>
    <submittedName>
        <fullName evidence="2">Uncharacterized protein</fullName>
    </submittedName>
</protein>
<feature type="compositionally biased region" description="Low complexity" evidence="1">
    <location>
        <begin position="989"/>
        <end position="1015"/>
    </location>
</feature>
<proteinExistence type="predicted"/>
<feature type="compositionally biased region" description="Basic residues" evidence="1">
    <location>
        <begin position="1273"/>
        <end position="1283"/>
    </location>
</feature>
<feature type="region of interest" description="Disordered" evidence="1">
    <location>
        <begin position="1239"/>
        <end position="1283"/>
    </location>
</feature>
<feature type="compositionally biased region" description="Basic and acidic residues" evidence="1">
    <location>
        <begin position="732"/>
        <end position="748"/>
    </location>
</feature>
<feature type="compositionally biased region" description="Polar residues" evidence="1">
    <location>
        <begin position="463"/>
        <end position="475"/>
    </location>
</feature>
<feature type="compositionally biased region" description="Basic and acidic residues" evidence="1">
    <location>
        <begin position="1081"/>
        <end position="1090"/>
    </location>
</feature>
<feature type="compositionally biased region" description="Basic and acidic residues" evidence="1">
    <location>
        <begin position="1017"/>
        <end position="1030"/>
    </location>
</feature>
<dbReference type="EMBL" id="JBIMZQ010000009">
    <property type="protein sequence ID" value="KAL3669264.1"/>
    <property type="molecule type" value="Genomic_DNA"/>
</dbReference>
<comment type="caution">
    <text evidence="2">The sequence shown here is derived from an EMBL/GenBank/DDBJ whole genome shotgun (WGS) entry which is preliminary data.</text>
</comment>
<feature type="compositionally biased region" description="Basic and acidic residues" evidence="1">
    <location>
        <begin position="544"/>
        <end position="554"/>
    </location>
</feature>
<feature type="compositionally biased region" description="Basic and acidic residues" evidence="1">
    <location>
        <begin position="256"/>
        <end position="266"/>
    </location>
</feature>
<name>A0ABD3FUI2_9STRA</name>
<sequence>MDNSLPSYEAAMREARAYLRRRDLSSQDEIPLYFAWQRLYAAANANLSTDFLQETRTELRARQDARLTPRRGIPPPLFTSFDKVNRNSAQASAFLRTGTSSQAAIEMMARRYRRDAEKLRSSREKLVDSIEFTRKPMRKAKKRQKSPQGEVDELLESLEGSELSEDEDQLSKTKGGRRQQRRSDLQGEEDQLNTHTFKKRASTMKNKLGAGGYVGGTGVARQKTPQEEVDELLESLEGSESLSEDEDQLSKTAKGGKREQRRRSVLEDEEEGLLGAFEHPQTSKKRASTTKNKIGAGGYVGGIGVAVNPVKAAELRRSSSSKTNPAVPPFATVANVAAFAAQVSDWRMPPDIDRASSAPELSQKGAALKSTMSGKRLSGANELREPGPVEGEGDMTLNSSGGFELDEDNFDPNATFNVDAARISSTASCRTAKDKSNFNSNQVGAKSDGKAEMARDGRERPTGVQQSQAGQATRTEFQQKLVQLSRAVGDMEVKIQGRQVQVTFHGELNAEEGSTQNAETLASSDEKKQSSPVQKTFDATGRASVKDVEQETNVKHFAQGRDQAQSTNVGDKTNVKNWTKGEQAQRTNFGDAEQEIKSKNWTQGRVQANVPRKLSNVRFADTASSDDYMEDLHVGQMEGRGVPGQQQMRGASVEIPPVQAAGQPRQLRSSGRGSTLNRNTASESVPDEESDEETKEEETIGRSEQQEKERHDGEQVETGSANSFGSRNLRQQMDEERQQERSDEDHTDGGAVEDGDSSGERPDSRHSVSRRVETQHQDARTGRNGPHSRDSLGNRKLQQMDEEGQHSRNDKERMDEDGGSTGERQAVSQSDRREGGEYQDARTDRSRSGTRESRPHSLDEEPVDNRQSVSQRDRRVEVEHHGARLDLSRSGTRESRPHSRNSGRGRTHERNDRSMEEFDKERSLDADQNARPKRDQLELQERLPHTDNRSARERNSSATERLSQQKVAFDQQSFSDASEDESDDRTSNEQEGNSGSESFVSEGNRSSHSESSTRASSRHESVQEGQERLRTPRQSHNQSEEISVSSVSSDEDLSDGSDALYKQQKQRHHASSRQSSQLSKNQHEKLEKRRSSSKRSNCPPEFSGNSEVPNSRDNSSSDEIYCSRSRHSTRNSDQHRSRYSSRKSSRHFPPAVNSPPKRSKKHVEYKSESKSRKTTWKLPKGIVWPPGMEAECVARLGLDGHHPIAPPGLEHLVTEEQWGEYWTWLHWYSSWQMWYMKNDKKPKKKAEKEKRRRRDDDRKDPRNANWWVDAGSSKHRHRRERHD</sequence>
<evidence type="ECO:0000256" key="1">
    <source>
        <dbReference type="SAM" id="MobiDB-lite"/>
    </source>
</evidence>
<feature type="compositionally biased region" description="Gly residues" evidence="1">
    <location>
        <begin position="209"/>
        <end position="218"/>
    </location>
</feature>
<feature type="region of interest" description="Disordered" evidence="1">
    <location>
        <begin position="429"/>
        <end position="475"/>
    </location>
</feature>
<dbReference type="Proteomes" id="UP001632037">
    <property type="component" value="Unassembled WGS sequence"/>
</dbReference>
<gene>
    <name evidence="2" type="ORF">V7S43_005646</name>
</gene>
<evidence type="ECO:0000313" key="2">
    <source>
        <dbReference type="EMBL" id="KAL3669264.1"/>
    </source>
</evidence>
<evidence type="ECO:0000313" key="3">
    <source>
        <dbReference type="Proteomes" id="UP001632037"/>
    </source>
</evidence>
<feature type="compositionally biased region" description="Basic and acidic residues" evidence="1">
    <location>
        <begin position="830"/>
        <end position="859"/>
    </location>
</feature>
<feature type="compositionally biased region" description="Polar residues" evidence="1">
    <location>
        <begin position="666"/>
        <end position="681"/>
    </location>
</feature>
<feature type="compositionally biased region" description="Polar residues" evidence="1">
    <location>
        <begin position="512"/>
        <end position="523"/>
    </location>
</feature>
<feature type="compositionally biased region" description="Basic and acidic residues" evidence="1">
    <location>
        <begin position="803"/>
        <end position="816"/>
    </location>
</feature>
<feature type="region of interest" description="Disordered" evidence="1">
    <location>
        <begin position="509"/>
        <end position="1172"/>
    </location>
</feature>
<keyword evidence="3" id="KW-1185">Reference proteome</keyword>
<feature type="region of interest" description="Disordered" evidence="1">
    <location>
        <begin position="350"/>
        <end position="411"/>
    </location>
</feature>
<feature type="compositionally biased region" description="Basic residues" evidence="1">
    <location>
        <begin position="1137"/>
        <end position="1146"/>
    </location>
</feature>
<feature type="compositionally biased region" description="Polar residues" evidence="1">
    <location>
        <begin position="717"/>
        <end position="729"/>
    </location>
</feature>
<feature type="compositionally biased region" description="Polar residues" evidence="1">
    <location>
        <begin position="1103"/>
        <end position="1118"/>
    </location>
</feature>
<feature type="compositionally biased region" description="Acidic residues" evidence="1">
    <location>
        <begin position="685"/>
        <end position="696"/>
    </location>
</feature>
<feature type="compositionally biased region" description="Basic and acidic residues" evidence="1">
    <location>
        <begin position="1246"/>
        <end position="1262"/>
    </location>
</feature>
<feature type="compositionally biased region" description="Basic and acidic residues" evidence="1">
    <location>
        <begin position="758"/>
        <end position="793"/>
    </location>
</feature>
<feature type="compositionally biased region" description="Polar residues" evidence="1">
    <location>
        <begin position="562"/>
        <end position="588"/>
    </location>
</feature>
<feature type="compositionally biased region" description="Basic and acidic residues" evidence="1">
    <location>
        <begin position="697"/>
        <end position="714"/>
    </location>
</feature>
<feature type="compositionally biased region" description="Basic and acidic residues" evidence="1">
    <location>
        <begin position="906"/>
        <end position="955"/>
    </location>
</feature>
<organism evidence="2 3">
    <name type="scientific">Phytophthora oleae</name>
    <dbReference type="NCBI Taxonomy" id="2107226"/>
    <lineage>
        <taxon>Eukaryota</taxon>
        <taxon>Sar</taxon>
        <taxon>Stramenopiles</taxon>
        <taxon>Oomycota</taxon>
        <taxon>Peronosporomycetes</taxon>
        <taxon>Peronosporales</taxon>
        <taxon>Peronosporaceae</taxon>
        <taxon>Phytophthora</taxon>
    </lineage>
</organism>
<feature type="compositionally biased region" description="Basic and acidic residues" evidence="1">
    <location>
        <begin position="871"/>
        <end position="897"/>
    </location>
</feature>